<feature type="domain" description="Peptidase A2" evidence="1">
    <location>
        <begin position="204"/>
        <end position="218"/>
    </location>
</feature>
<gene>
    <name evidence="2" type="ORF">SSLN_LOCUS19757</name>
</gene>
<dbReference type="Proteomes" id="UP000275846">
    <property type="component" value="Unassembled WGS sequence"/>
</dbReference>
<sequence>MQQVMAMLDTSTTLDKLATHADRIMKRYPSGTACSSVQQTSVSISRSDNIGNPAHQATPKSERFPRHVALSSCCNAYRRAGPSSDLSQASNIVRCSDYEDLKETVRLLCKQVSNMCSIINNLQSSSHQTYQRQRSKSQERQPQNVCWLVPSYLWRESTQVYSAVRISTDAATVKRQRQPVMATTAAGQLRPSRLFYIIDKSSGLRFLVDTGAEISVIPPPRRHHLKPSQISLQAANNTVIHTFGQQS</sequence>
<dbReference type="GO" id="GO:0004190">
    <property type="term" value="F:aspartic-type endopeptidase activity"/>
    <property type="evidence" value="ECO:0007669"/>
    <property type="project" value="InterPro"/>
</dbReference>
<organism evidence="4">
    <name type="scientific">Schistocephalus solidus</name>
    <name type="common">Tapeworm</name>
    <dbReference type="NCBI Taxonomy" id="70667"/>
    <lineage>
        <taxon>Eukaryota</taxon>
        <taxon>Metazoa</taxon>
        <taxon>Spiralia</taxon>
        <taxon>Lophotrochozoa</taxon>
        <taxon>Platyhelminthes</taxon>
        <taxon>Cestoda</taxon>
        <taxon>Eucestoda</taxon>
        <taxon>Diphyllobothriidea</taxon>
        <taxon>Diphyllobothriidae</taxon>
        <taxon>Schistocephalus</taxon>
    </lineage>
</organism>
<dbReference type="GO" id="GO:0006508">
    <property type="term" value="P:proteolysis"/>
    <property type="evidence" value="ECO:0007669"/>
    <property type="project" value="InterPro"/>
</dbReference>
<evidence type="ECO:0000313" key="2">
    <source>
        <dbReference type="EMBL" id="VDM06143.1"/>
    </source>
</evidence>
<name>A0A183TTF9_SCHSO</name>
<evidence type="ECO:0000259" key="1">
    <source>
        <dbReference type="PROSITE" id="PS50175"/>
    </source>
</evidence>
<accession>A0A183TTF9</accession>
<dbReference type="AlphaFoldDB" id="A0A183TTF9"/>
<reference evidence="4" key="1">
    <citation type="submission" date="2016-06" db="UniProtKB">
        <authorList>
            <consortium name="WormBaseParasite"/>
        </authorList>
    </citation>
    <scope>IDENTIFICATION</scope>
</reference>
<proteinExistence type="predicted"/>
<dbReference type="WBParaSite" id="SSLN_0002049101-mRNA-1">
    <property type="protein sequence ID" value="SSLN_0002049101-mRNA-1"/>
    <property type="gene ID" value="SSLN_0002049101"/>
</dbReference>
<dbReference type="PROSITE" id="PS50175">
    <property type="entry name" value="ASP_PROT_RETROV"/>
    <property type="match status" value="1"/>
</dbReference>
<dbReference type="InterPro" id="IPR001969">
    <property type="entry name" value="Aspartic_peptidase_AS"/>
</dbReference>
<dbReference type="OrthoDB" id="6276451at2759"/>
<evidence type="ECO:0000313" key="3">
    <source>
        <dbReference type="Proteomes" id="UP000275846"/>
    </source>
</evidence>
<protein>
    <submittedName>
        <fullName evidence="4">Peptidase A2 domain-containing protein</fullName>
    </submittedName>
</protein>
<dbReference type="EMBL" id="UYSU01049141">
    <property type="protein sequence ID" value="VDM06143.1"/>
    <property type="molecule type" value="Genomic_DNA"/>
</dbReference>
<reference evidence="2 3" key="2">
    <citation type="submission" date="2018-11" db="EMBL/GenBank/DDBJ databases">
        <authorList>
            <consortium name="Pathogen Informatics"/>
        </authorList>
    </citation>
    <scope>NUCLEOTIDE SEQUENCE [LARGE SCALE GENOMIC DNA]</scope>
    <source>
        <strain evidence="2 3">NST_G2</strain>
    </source>
</reference>
<dbReference type="PROSITE" id="PS00141">
    <property type="entry name" value="ASP_PROTEASE"/>
    <property type="match status" value="1"/>
</dbReference>
<evidence type="ECO:0000313" key="4">
    <source>
        <dbReference type="WBParaSite" id="SSLN_0002049101-mRNA-1"/>
    </source>
</evidence>
<dbReference type="InterPro" id="IPR001995">
    <property type="entry name" value="Peptidase_A2_cat"/>
</dbReference>
<keyword evidence="3" id="KW-1185">Reference proteome</keyword>